<proteinExistence type="predicted"/>
<accession>A0ABZ1CZQ5</accession>
<feature type="compositionally biased region" description="Polar residues" evidence="1">
    <location>
        <begin position="279"/>
        <end position="300"/>
    </location>
</feature>
<reference evidence="2 3" key="1">
    <citation type="submission" date="2024-01" db="EMBL/GenBank/DDBJ databases">
        <title>Comparative genomics of Cryptococcus and Kwoniella reveals pathogenesis evolution and contrasting modes of karyotype evolution via chromosome fusion or intercentromeric recombination.</title>
        <authorList>
            <person name="Coelho M.A."/>
            <person name="David-Palma M."/>
            <person name="Shea T."/>
            <person name="Bowers K."/>
            <person name="McGinley-Smith S."/>
            <person name="Mohammad A.W."/>
            <person name="Gnirke A."/>
            <person name="Yurkov A.M."/>
            <person name="Nowrousian M."/>
            <person name="Sun S."/>
            <person name="Cuomo C.A."/>
            <person name="Heitman J."/>
        </authorList>
    </citation>
    <scope>NUCLEOTIDE SEQUENCE [LARGE SCALE GENOMIC DNA]</scope>
    <source>
        <strain evidence="2">CBS 11374</strain>
    </source>
</reference>
<keyword evidence="3" id="KW-1185">Reference proteome</keyword>
<evidence type="ECO:0000256" key="1">
    <source>
        <dbReference type="SAM" id="MobiDB-lite"/>
    </source>
</evidence>
<feature type="compositionally biased region" description="Basic and acidic residues" evidence="1">
    <location>
        <begin position="170"/>
        <end position="182"/>
    </location>
</feature>
<evidence type="ECO:0008006" key="4">
    <source>
        <dbReference type="Google" id="ProtNLM"/>
    </source>
</evidence>
<feature type="compositionally biased region" description="Polar residues" evidence="1">
    <location>
        <begin position="22"/>
        <end position="31"/>
    </location>
</feature>
<feature type="compositionally biased region" description="Polar residues" evidence="1">
    <location>
        <begin position="157"/>
        <end position="169"/>
    </location>
</feature>
<protein>
    <recommendedName>
        <fullName evidence="4">Chromo domain-containing protein</fullName>
    </recommendedName>
</protein>
<feature type="compositionally biased region" description="Polar residues" evidence="1">
    <location>
        <begin position="308"/>
        <end position="321"/>
    </location>
</feature>
<feature type="region of interest" description="Disordered" evidence="1">
    <location>
        <begin position="156"/>
        <end position="380"/>
    </location>
</feature>
<evidence type="ECO:0000313" key="2">
    <source>
        <dbReference type="EMBL" id="WRT67110.1"/>
    </source>
</evidence>
<organism evidence="2 3">
    <name type="scientific">Kwoniella shivajii</name>
    <dbReference type="NCBI Taxonomy" id="564305"/>
    <lineage>
        <taxon>Eukaryota</taxon>
        <taxon>Fungi</taxon>
        <taxon>Dikarya</taxon>
        <taxon>Basidiomycota</taxon>
        <taxon>Agaricomycotina</taxon>
        <taxon>Tremellomycetes</taxon>
        <taxon>Tremellales</taxon>
        <taxon>Cryptococcaceae</taxon>
        <taxon>Kwoniella</taxon>
    </lineage>
</organism>
<feature type="compositionally biased region" description="Polar residues" evidence="1">
    <location>
        <begin position="340"/>
        <end position="356"/>
    </location>
</feature>
<sequence length="511" mass="57700">MDTSDGTIDRSSPSPPAADQYLSDSQHNTDLSIENQIRIDEPMPSCSSTIPVAAHQNQYRSNTDKSSIGDDNDDPIFRTLIMIQEILQSNNDLIVSDTNRLINLAENTKMQLDQINQHIQKFEEGRERRKLNMKIQIDQAVHQALTNFLSVGEHQVPYNQNDTNASASNSRKEKGKEREKENGGNGAKRVGRREIQELAYPFFASTKSPDDQSESPTDNMELQDRTDKPEQSIDLESQRELPNVKSRRSYTKDTSKKVPKNAPVIDLTLSNDDEGDSEITITRTPKSLPTYRSKTSSSTGHRFPLESYQAQAQTTSCNSLLPRSHLIKSTPRRSGISGLTPPSRSTTNHGTSNSKSGVKRRFTSGSNSQPANRGEMSKRRSAFRRLDSLAEEEEELDSVVDRIIGKKEARLDPNGKKKYLYLIRKSGQPVSSCKWENKSDEQLDDKVFNLLQECGNHQINFRQKVVLLPEAREFWDNEGNRKETSKEKITDDGLCERSFSHAEVVLISVNR</sequence>
<dbReference type="Proteomes" id="UP001329825">
    <property type="component" value="Chromosome 5"/>
</dbReference>
<dbReference type="RefSeq" id="XP_062791850.1">
    <property type="nucleotide sequence ID" value="XM_062935799.1"/>
</dbReference>
<dbReference type="EMBL" id="CP141885">
    <property type="protein sequence ID" value="WRT67110.1"/>
    <property type="molecule type" value="Genomic_DNA"/>
</dbReference>
<gene>
    <name evidence="2" type="ORF">IL334_004076</name>
</gene>
<feature type="compositionally biased region" description="Basic and acidic residues" evidence="1">
    <location>
        <begin position="222"/>
        <end position="239"/>
    </location>
</feature>
<name>A0ABZ1CZQ5_9TREE</name>
<evidence type="ECO:0000313" key="3">
    <source>
        <dbReference type="Proteomes" id="UP001329825"/>
    </source>
</evidence>
<feature type="region of interest" description="Disordered" evidence="1">
    <location>
        <begin position="1"/>
        <end position="31"/>
    </location>
</feature>
<feature type="compositionally biased region" description="Polar residues" evidence="1">
    <location>
        <begin position="1"/>
        <end position="12"/>
    </location>
</feature>
<dbReference type="GeneID" id="87956207"/>